<evidence type="ECO:0000313" key="2">
    <source>
        <dbReference type="EMBL" id="CCE54946.1"/>
    </source>
</evidence>
<feature type="region of interest" description="Disordered" evidence="1">
    <location>
        <begin position="101"/>
        <end position="134"/>
    </location>
</feature>
<proteinExistence type="predicted"/>
<dbReference type="AlphaFoldDB" id="G7HXN1"/>
<feature type="region of interest" description="Disordered" evidence="1">
    <location>
        <begin position="195"/>
        <end position="221"/>
    </location>
</feature>
<evidence type="ECO:0000313" key="3">
    <source>
        <dbReference type="Proteomes" id="UP000004840"/>
    </source>
</evidence>
<protein>
    <submittedName>
        <fullName evidence="2">Uncharacterized protein</fullName>
    </submittedName>
</protein>
<name>G7HXN1_9CORY</name>
<dbReference type="EMBL" id="CAFW01000061">
    <property type="protein sequence ID" value="CCE54946.1"/>
    <property type="molecule type" value="Genomic_DNA"/>
</dbReference>
<feature type="compositionally biased region" description="Basic and acidic residues" evidence="1">
    <location>
        <begin position="205"/>
        <end position="221"/>
    </location>
</feature>
<accession>G7HXN1</accession>
<sequence length="221" mass="23665">MDVVDSPHKGRPPSSTGLNHDVPRRRRRIPGRGAQNCAQPAALGAGGVVMFVQDRPRINGSAWPCAELRTTGGGNLCRHAHRCSIALVLGTVSVTGTDDRTFRRQSSQPQGPSPRQALELDHGTRDTPAVPPRPLALLRPLSATPHKALLGPGGKGSHIHTVAGAKITLISMPTEDEIDEARTANGGWTKDQLAEWGVSWPPPRGRKEGLVEESKGLEHEK</sequence>
<evidence type="ECO:0000256" key="1">
    <source>
        <dbReference type="SAM" id="MobiDB-lite"/>
    </source>
</evidence>
<dbReference type="Proteomes" id="UP000004840">
    <property type="component" value="Unassembled WGS sequence"/>
</dbReference>
<gene>
    <name evidence="2" type="ORF">CCAS_07065</name>
</gene>
<comment type="caution">
    <text evidence="2">The sequence shown here is derived from an EMBL/GenBank/DDBJ whole genome shotgun (WGS) entry which is preliminary data.</text>
</comment>
<feature type="compositionally biased region" description="Low complexity" evidence="1">
    <location>
        <begin position="104"/>
        <end position="116"/>
    </location>
</feature>
<organism evidence="2 3">
    <name type="scientific">Corynebacterium casei UCMA 3821</name>
    <dbReference type="NCBI Taxonomy" id="1110505"/>
    <lineage>
        <taxon>Bacteria</taxon>
        <taxon>Bacillati</taxon>
        <taxon>Actinomycetota</taxon>
        <taxon>Actinomycetes</taxon>
        <taxon>Mycobacteriales</taxon>
        <taxon>Corynebacteriaceae</taxon>
        <taxon>Corynebacterium</taxon>
    </lineage>
</organism>
<feature type="region of interest" description="Disordered" evidence="1">
    <location>
        <begin position="1"/>
        <end position="25"/>
    </location>
</feature>
<reference evidence="2 3" key="1">
    <citation type="journal article" date="2012" name="J. Bacteriol.">
        <title>Genome Sequence of Corynebacterium casei UCMA 3821, Isolated from a Smear-Ripened Cheese.</title>
        <authorList>
            <person name="Monnet C."/>
            <person name="Loux V."/>
            <person name="Bento P."/>
            <person name="Gibrat J.F."/>
            <person name="Straub C."/>
            <person name="Bonnarme P."/>
            <person name="Landaud S."/>
            <person name="Irlinger F."/>
        </authorList>
    </citation>
    <scope>NUCLEOTIDE SEQUENCE [LARGE SCALE GENOMIC DNA]</scope>
    <source>
        <strain evidence="2 3">UCMA 3821</strain>
    </source>
</reference>